<evidence type="ECO:0000313" key="2">
    <source>
        <dbReference type="Proteomes" id="UP000507222"/>
    </source>
</evidence>
<dbReference type="EMBL" id="CAEKDK010000008">
    <property type="protein sequence ID" value="CAB4289043.1"/>
    <property type="molecule type" value="Genomic_DNA"/>
</dbReference>
<name>A0A6J5VLK0_PRUAR</name>
<dbReference type="AlphaFoldDB" id="A0A6J5VLK0"/>
<reference evidence="1 2" key="1">
    <citation type="submission" date="2020-05" db="EMBL/GenBank/DDBJ databases">
        <authorList>
            <person name="Campoy J."/>
            <person name="Schneeberger K."/>
            <person name="Spophaly S."/>
        </authorList>
    </citation>
    <scope>NUCLEOTIDE SEQUENCE [LARGE SCALE GENOMIC DNA]</scope>
    <source>
        <strain evidence="1">PruArmRojPasFocal</strain>
    </source>
</reference>
<dbReference type="Pfam" id="PF07279">
    <property type="entry name" value="DUF1442"/>
    <property type="match status" value="1"/>
</dbReference>
<dbReference type="PANTHER" id="PTHR33593">
    <property type="entry name" value="DUF1442 FAMILY PROTEIN"/>
    <property type="match status" value="1"/>
</dbReference>
<proteinExistence type="predicted"/>
<protein>
    <submittedName>
        <fullName evidence="1">Uncharacterized protein</fullName>
    </submittedName>
</protein>
<dbReference type="Proteomes" id="UP000507222">
    <property type="component" value="Unassembled WGS sequence"/>
</dbReference>
<dbReference type="InterPro" id="IPR009902">
    <property type="entry name" value="DUF1442"/>
</dbReference>
<gene>
    <name evidence="1" type="ORF">CURHAP_LOCUS47365</name>
</gene>
<evidence type="ECO:0000313" key="1">
    <source>
        <dbReference type="EMBL" id="CAB4289043.1"/>
    </source>
</evidence>
<dbReference type="InterPro" id="IPR029063">
    <property type="entry name" value="SAM-dependent_MTases_sf"/>
</dbReference>
<organism evidence="1 2">
    <name type="scientific">Prunus armeniaca</name>
    <name type="common">Apricot</name>
    <name type="synonym">Armeniaca vulgaris</name>
    <dbReference type="NCBI Taxonomy" id="36596"/>
    <lineage>
        <taxon>Eukaryota</taxon>
        <taxon>Viridiplantae</taxon>
        <taxon>Streptophyta</taxon>
        <taxon>Embryophyta</taxon>
        <taxon>Tracheophyta</taxon>
        <taxon>Spermatophyta</taxon>
        <taxon>Magnoliopsida</taxon>
        <taxon>eudicotyledons</taxon>
        <taxon>Gunneridae</taxon>
        <taxon>Pentapetalae</taxon>
        <taxon>rosids</taxon>
        <taxon>fabids</taxon>
        <taxon>Rosales</taxon>
        <taxon>Rosaceae</taxon>
        <taxon>Amygdaloideae</taxon>
        <taxon>Amygdaleae</taxon>
        <taxon>Prunus</taxon>
    </lineage>
</organism>
<dbReference type="PANTHER" id="PTHR33593:SF16">
    <property type="entry name" value="OS08G0110600 PROTEIN"/>
    <property type="match status" value="1"/>
</dbReference>
<dbReference type="Gene3D" id="3.40.50.150">
    <property type="entry name" value="Vaccinia Virus protein VP39"/>
    <property type="match status" value="1"/>
</dbReference>
<sequence length="260" mass="28987">MEWSPQAALKAYLHTLHLCKVDKDEDLSLGNHTTATSIIIEPKCMEFISALAAGKRARLILQITSQGITPMTVSLAVAAKQSGGRLIVWINGQDVDRVEEISKTLFVENGLDEVIEYVYGTDPCMLVKQLKNIDFAVVDFKLKDHLKLLKIMNFNPNGCVVVGTNVDDPETKRDFGGPMILDRVFKEKKGFRYVTLPLGEGMELTRFRAVGDGGKCHCQSKRYKRFHGKPNFYGHFQIQDIILAAPPAPLHTLPPPPQTP</sequence>
<accession>A0A6J5VLK0</accession>